<dbReference type="PANTHER" id="PTHR33840:SF1">
    <property type="entry name" value="TLE1 PHOSPHOLIPASE DOMAIN-CONTAINING PROTEIN"/>
    <property type="match status" value="1"/>
</dbReference>
<comment type="caution">
    <text evidence="3">The sequence shown here is derived from an EMBL/GenBank/DDBJ whole genome shotgun (WGS) entry which is preliminary data.</text>
</comment>
<dbReference type="EMBL" id="PRDS01000001">
    <property type="protein sequence ID" value="PPB82537.1"/>
    <property type="molecule type" value="Genomic_DNA"/>
</dbReference>
<dbReference type="SUPFAM" id="SSF53474">
    <property type="entry name" value="alpha/beta-Hydrolases"/>
    <property type="match status" value="1"/>
</dbReference>
<keyword evidence="3" id="KW-0378">Hydrolase</keyword>
<dbReference type="InterPro" id="IPR029058">
    <property type="entry name" value="AB_hydrolase_fold"/>
</dbReference>
<feature type="region of interest" description="Disordered" evidence="1">
    <location>
        <begin position="342"/>
        <end position="371"/>
    </location>
</feature>
<keyword evidence="4" id="KW-1185">Reference proteome</keyword>
<feature type="domain" description="T6SS Phospholipase effector Tle1-like catalytic" evidence="2">
    <location>
        <begin position="46"/>
        <end position="295"/>
    </location>
</feature>
<dbReference type="AlphaFoldDB" id="A0A2S5JLW8"/>
<dbReference type="PANTHER" id="PTHR33840">
    <property type="match status" value="1"/>
</dbReference>
<name>A0A2S5JLW8_9RHOB</name>
<evidence type="ECO:0000313" key="3">
    <source>
        <dbReference type="EMBL" id="PPB82537.1"/>
    </source>
</evidence>
<dbReference type="InterPro" id="IPR018712">
    <property type="entry name" value="Tle1-like_cat"/>
</dbReference>
<sequence>MERERDPTHDDSAPRSLIDRVKRLFRFAGRVETRGAARGRGPVDHVILLDGTLSSLDPGHETNIGRIYRLLQECQSGRLSIYYESGVQMRLWRHLPDVAMGRGINRQIRRAYGWLASRYHPGDRIFLLGYSRGAFAVRSLAGIIDRVGLLRAEHATERNVHLAWRYYQQAESSRFVDAFRRRYCHDHVEIEMIGVFDTVKALGVRLPFLWMWTEPQHEFHSHALSPCVRHGYHALALDENRAAFDPIMWETTNGDWQGRIEQVWFRGSHGDVGGQLSGFEDARPLANIPLVWMLERLERHGLPLPEDWRERIHCDPGAPSVGTWRGWGKLFLLRARRQVGRDPSESIHPTAQGADEAAARGWLGERTRRRA</sequence>
<dbReference type="RefSeq" id="WP_104069071.1">
    <property type="nucleotide sequence ID" value="NZ_PRDS01000001.1"/>
</dbReference>
<dbReference type="OrthoDB" id="4378831at2"/>
<evidence type="ECO:0000256" key="1">
    <source>
        <dbReference type="SAM" id="MobiDB-lite"/>
    </source>
</evidence>
<evidence type="ECO:0000259" key="2">
    <source>
        <dbReference type="Pfam" id="PF09994"/>
    </source>
</evidence>
<gene>
    <name evidence="3" type="ORF">LV82_00473</name>
</gene>
<organism evidence="3 4">
    <name type="scientific">Albidovulum inexpectatum</name>
    <dbReference type="NCBI Taxonomy" id="196587"/>
    <lineage>
        <taxon>Bacteria</taxon>
        <taxon>Pseudomonadati</taxon>
        <taxon>Pseudomonadota</taxon>
        <taxon>Alphaproteobacteria</taxon>
        <taxon>Rhodobacterales</taxon>
        <taxon>Paracoccaceae</taxon>
        <taxon>Albidovulum</taxon>
    </lineage>
</organism>
<proteinExistence type="predicted"/>
<dbReference type="Proteomes" id="UP000239736">
    <property type="component" value="Unassembled WGS sequence"/>
</dbReference>
<reference evidence="3 4" key="1">
    <citation type="submission" date="2018-01" db="EMBL/GenBank/DDBJ databases">
        <title>Genomic Encyclopedia of Archaeal and Bacterial Type Strains, Phase II (KMG-II): from individual species to whole genera.</title>
        <authorList>
            <person name="Goeker M."/>
        </authorList>
    </citation>
    <scope>NUCLEOTIDE SEQUENCE [LARGE SCALE GENOMIC DNA]</scope>
    <source>
        <strain evidence="3 4">DSM 12048</strain>
    </source>
</reference>
<protein>
    <submittedName>
        <fullName evidence="3">Putative alpha/beta hydrolase family protein DUF2235</fullName>
    </submittedName>
</protein>
<dbReference type="Pfam" id="PF09994">
    <property type="entry name" value="T6SS_Tle1-like_cat"/>
    <property type="match status" value="1"/>
</dbReference>
<evidence type="ECO:0000313" key="4">
    <source>
        <dbReference type="Proteomes" id="UP000239736"/>
    </source>
</evidence>
<accession>A0A2S5JLW8</accession>
<dbReference type="GO" id="GO:0016787">
    <property type="term" value="F:hydrolase activity"/>
    <property type="evidence" value="ECO:0007669"/>
    <property type="project" value="UniProtKB-KW"/>
</dbReference>